<accession>A0AAD5WUZ3</accession>
<keyword evidence="2" id="KW-1185">Reference proteome</keyword>
<reference evidence="1" key="1">
    <citation type="submission" date="2022-07" db="EMBL/GenBank/DDBJ databases">
        <title>Draft genome sequence of Zalerion maritima ATCC 34329, a (micro)plastics degrading marine fungus.</title>
        <authorList>
            <person name="Paco A."/>
            <person name="Goncalves M.F.M."/>
            <person name="Rocha-Santos T.A.P."/>
            <person name="Alves A."/>
        </authorList>
    </citation>
    <scope>NUCLEOTIDE SEQUENCE</scope>
    <source>
        <strain evidence="1">ATCC 34329</strain>
    </source>
</reference>
<evidence type="ECO:0000313" key="1">
    <source>
        <dbReference type="EMBL" id="KAJ2903600.1"/>
    </source>
</evidence>
<gene>
    <name evidence="1" type="ORF">MKZ38_009653</name>
</gene>
<dbReference type="AlphaFoldDB" id="A0AAD5WUZ3"/>
<evidence type="ECO:0000313" key="2">
    <source>
        <dbReference type="Proteomes" id="UP001201980"/>
    </source>
</evidence>
<protein>
    <submittedName>
        <fullName evidence="1">Uncharacterized protein</fullName>
    </submittedName>
</protein>
<dbReference type="Proteomes" id="UP001201980">
    <property type="component" value="Unassembled WGS sequence"/>
</dbReference>
<name>A0AAD5WUZ3_9PEZI</name>
<organism evidence="1 2">
    <name type="scientific">Zalerion maritima</name>
    <dbReference type="NCBI Taxonomy" id="339359"/>
    <lineage>
        <taxon>Eukaryota</taxon>
        <taxon>Fungi</taxon>
        <taxon>Dikarya</taxon>
        <taxon>Ascomycota</taxon>
        <taxon>Pezizomycotina</taxon>
        <taxon>Sordariomycetes</taxon>
        <taxon>Lulworthiomycetidae</taxon>
        <taxon>Lulworthiales</taxon>
        <taxon>Lulworthiaceae</taxon>
        <taxon>Zalerion</taxon>
    </lineage>
</organism>
<dbReference type="EMBL" id="JAKWBI020000077">
    <property type="protein sequence ID" value="KAJ2903600.1"/>
    <property type="molecule type" value="Genomic_DNA"/>
</dbReference>
<comment type="caution">
    <text evidence="1">The sequence shown here is derived from an EMBL/GenBank/DDBJ whole genome shotgun (WGS) entry which is preliminary data.</text>
</comment>
<proteinExistence type="predicted"/>
<sequence length="83" mass="9281">MNMSPVPREKDGGLRLESFGVFHHGVIIVPCIPSRTAPFPQVWFGMGTELDVYWQPAQPFPCPQERLRTPSVTPSPLAKMSKC</sequence>